<dbReference type="AlphaFoldDB" id="A0AAV3AA84"/>
<keyword evidence="2" id="KW-1185">Reference proteome</keyword>
<comment type="caution">
    <text evidence="1">The sequence shown here is derived from an EMBL/GenBank/DDBJ whole genome shotgun (WGS) entry which is preliminary data.</text>
</comment>
<gene>
    <name evidence="1" type="ORF">GDO54_014641</name>
</gene>
<sequence>MGHQMIPGLLEESMCNLTGRIVPEEEGGIGTEKGPKFTVNICALNLRPELGQLLLEGQSSSAGESLLSMMEFGGSCYTGSQLHASMMILSV</sequence>
<protein>
    <submittedName>
        <fullName evidence="1">Uncharacterized protein</fullName>
    </submittedName>
</protein>
<organism evidence="1 2">
    <name type="scientific">Pyxicephalus adspersus</name>
    <name type="common">African bullfrog</name>
    <dbReference type="NCBI Taxonomy" id="30357"/>
    <lineage>
        <taxon>Eukaryota</taxon>
        <taxon>Metazoa</taxon>
        <taxon>Chordata</taxon>
        <taxon>Craniata</taxon>
        <taxon>Vertebrata</taxon>
        <taxon>Euteleostomi</taxon>
        <taxon>Amphibia</taxon>
        <taxon>Batrachia</taxon>
        <taxon>Anura</taxon>
        <taxon>Neobatrachia</taxon>
        <taxon>Ranoidea</taxon>
        <taxon>Pyxicephalidae</taxon>
        <taxon>Pyxicephalinae</taxon>
        <taxon>Pyxicephalus</taxon>
    </lineage>
</organism>
<dbReference type="Proteomes" id="UP001181693">
    <property type="component" value="Unassembled WGS sequence"/>
</dbReference>
<name>A0AAV3AA84_PYXAD</name>
<proteinExistence type="predicted"/>
<reference evidence="1" key="1">
    <citation type="thesis" date="2020" institute="ProQuest LLC" country="789 East Eisenhower Parkway, Ann Arbor, MI, USA">
        <title>Comparative Genomics and Chromosome Evolution.</title>
        <authorList>
            <person name="Mudd A.B."/>
        </authorList>
    </citation>
    <scope>NUCLEOTIDE SEQUENCE</scope>
    <source>
        <strain evidence="1">1538</strain>
        <tissue evidence="1">Blood</tissue>
    </source>
</reference>
<evidence type="ECO:0000313" key="1">
    <source>
        <dbReference type="EMBL" id="DBA23758.1"/>
    </source>
</evidence>
<accession>A0AAV3AA84</accession>
<dbReference type="EMBL" id="DYDO01000006">
    <property type="protein sequence ID" value="DBA23758.1"/>
    <property type="molecule type" value="Genomic_DNA"/>
</dbReference>
<evidence type="ECO:0000313" key="2">
    <source>
        <dbReference type="Proteomes" id="UP001181693"/>
    </source>
</evidence>